<reference evidence="3 4" key="1">
    <citation type="submission" date="2020-03" db="EMBL/GenBank/DDBJ databases">
        <title>Two novel Motilibacter sp.</title>
        <authorList>
            <person name="Liu S."/>
        </authorList>
    </citation>
    <scope>NUCLEOTIDE SEQUENCE [LARGE SCALE GENOMIC DNA]</scope>
    <source>
        <strain evidence="3 4">E257</strain>
    </source>
</reference>
<comment type="caution">
    <text evidence="3">The sequence shown here is derived from an EMBL/GenBank/DDBJ whole genome shotgun (WGS) entry which is preliminary data.</text>
</comment>
<feature type="transmembrane region" description="Helical" evidence="2">
    <location>
        <begin position="142"/>
        <end position="163"/>
    </location>
</feature>
<feature type="region of interest" description="Disordered" evidence="1">
    <location>
        <begin position="1"/>
        <end position="34"/>
    </location>
</feature>
<protein>
    <recommendedName>
        <fullName evidence="5">Integral membrane protein</fullName>
    </recommendedName>
</protein>
<feature type="transmembrane region" description="Helical" evidence="2">
    <location>
        <begin position="117"/>
        <end position="136"/>
    </location>
</feature>
<proteinExistence type="predicted"/>
<gene>
    <name evidence="3" type="ORF">G9H71_11075</name>
</gene>
<dbReference type="EMBL" id="JAANNP010000005">
    <property type="protein sequence ID" value="NHC14320.1"/>
    <property type="molecule type" value="Genomic_DNA"/>
</dbReference>
<keyword evidence="2" id="KW-0812">Transmembrane</keyword>
<feature type="transmembrane region" description="Helical" evidence="2">
    <location>
        <begin position="44"/>
        <end position="63"/>
    </location>
</feature>
<evidence type="ECO:0000313" key="3">
    <source>
        <dbReference type="EMBL" id="NHC14320.1"/>
    </source>
</evidence>
<evidence type="ECO:0000313" key="4">
    <source>
        <dbReference type="Proteomes" id="UP000800981"/>
    </source>
</evidence>
<feature type="compositionally biased region" description="Pro residues" evidence="1">
    <location>
        <begin position="1"/>
        <end position="11"/>
    </location>
</feature>
<sequence>MTDYPSAPPPGGFNQYGVPNAPAAPPEQQQRGPRPKSVDLAVKLMYVGAALSALSILASLLGIDAIREQLEDQGDLTASEIDTAVAVGVTVGIIGAVVGAALWILNAVFCGRGANWSRIFGTVLGGLAVLFWLVGLTQEQTALSLVLGAVQVVVAAAVIFLLWKPESNRFFKPAPSYR</sequence>
<dbReference type="RefSeq" id="WP_166281712.1">
    <property type="nucleotide sequence ID" value="NZ_JAANNP010000005.1"/>
</dbReference>
<evidence type="ECO:0008006" key="5">
    <source>
        <dbReference type="Google" id="ProtNLM"/>
    </source>
</evidence>
<name>A0ABX0GUT6_9ACTN</name>
<keyword evidence="2" id="KW-0472">Membrane</keyword>
<organism evidence="3 4">
    <name type="scientific">Motilibacter deserti</name>
    <dbReference type="NCBI Taxonomy" id="2714956"/>
    <lineage>
        <taxon>Bacteria</taxon>
        <taxon>Bacillati</taxon>
        <taxon>Actinomycetota</taxon>
        <taxon>Actinomycetes</taxon>
        <taxon>Motilibacterales</taxon>
        <taxon>Motilibacteraceae</taxon>
        <taxon>Motilibacter</taxon>
    </lineage>
</organism>
<keyword evidence="2" id="KW-1133">Transmembrane helix</keyword>
<feature type="transmembrane region" description="Helical" evidence="2">
    <location>
        <begin position="83"/>
        <end position="105"/>
    </location>
</feature>
<accession>A0ABX0GUT6</accession>
<dbReference type="Proteomes" id="UP000800981">
    <property type="component" value="Unassembled WGS sequence"/>
</dbReference>
<keyword evidence="4" id="KW-1185">Reference proteome</keyword>
<evidence type="ECO:0000256" key="2">
    <source>
        <dbReference type="SAM" id="Phobius"/>
    </source>
</evidence>
<evidence type="ECO:0000256" key="1">
    <source>
        <dbReference type="SAM" id="MobiDB-lite"/>
    </source>
</evidence>